<reference evidence="2" key="1">
    <citation type="submission" date="2021-06" db="EMBL/GenBank/DDBJ databases">
        <authorList>
            <person name="Kallberg Y."/>
            <person name="Tangrot J."/>
            <person name="Rosling A."/>
        </authorList>
    </citation>
    <scope>NUCLEOTIDE SEQUENCE</scope>
    <source>
        <strain evidence="2">BR232B</strain>
    </source>
</reference>
<dbReference type="AlphaFoldDB" id="A0A9N9CEP6"/>
<keyword evidence="1" id="KW-0472">Membrane</keyword>
<proteinExistence type="predicted"/>
<sequence length="391" mass="44376">IRAYTVQVYDDSADVYFFASVDAISYGFTYPDGTGLIQLRYDDTIYIDNSLCIRLLHLNGTLTKFTVPLVCDADCLQQAYPLNDGYVFVTLTSSNKSANGTLVDWNGQVLQRDVMLTDIPVDGQWPPLVKANVNPDKDFLVVTRNKNVVLWKIFNAPRNQPDPDAPARQILFPITFKSNGDRSQRTVQQIIDDLDDLIKNKGYNSFSREYPTSYLDETFGFSPVANLWETYKFKLIGVLAGLLVLLVIYYFARRKYPEGQSFLVVKLALILADLSLDIAFVLSSAKNVQRIHTASIICLIVSLTFNAGLAFSILMREISKNVKFQEWFSQNILYRHLTVSYDIIPFLSLVMSSIILTSNIIGHVYDGYIKWKERNKAKGMDALDVQEDEKD</sequence>
<feature type="transmembrane region" description="Helical" evidence="1">
    <location>
        <begin position="264"/>
        <end position="282"/>
    </location>
</feature>
<feature type="transmembrane region" description="Helical" evidence="1">
    <location>
        <begin position="343"/>
        <end position="365"/>
    </location>
</feature>
<name>A0A9N9CEP6_9GLOM</name>
<evidence type="ECO:0000256" key="1">
    <source>
        <dbReference type="SAM" id="Phobius"/>
    </source>
</evidence>
<organism evidence="2 3">
    <name type="scientific">Paraglomus brasilianum</name>
    <dbReference type="NCBI Taxonomy" id="144538"/>
    <lineage>
        <taxon>Eukaryota</taxon>
        <taxon>Fungi</taxon>
        <taxon>Fungi incertae sedis</taxon>
        <taxon>Mucoromycota</taxon>
        <taxon>Glomeromycotina</taxon>
        <taxon>Glomeromycetes</taxon>
        <taxon>Paraglomerales</taxon>
        <taxon>Paraglomeraceae</taxon>
        <taxon>Paraglomus</taxon>
    </lineage>
</organism>
<feature type="transmembrane region" description="Helical" evidence="1">
    <location>
        <begin position="294"/>
        <end position="315"/>
    </location>
</feature>
<keyword evidence="1" id="KW-1133">Transmembrane helix</keyword>
<dbReference type="EMBL" id="CAJVPI010001172">
    <property type="protein sequence ID" value="CAG8598711.1"/>
    <property type="molecule type" value="Genomic_DNA"/>
</dbReference>
<feature type="non-terminal residue" evidence="2">
    <location>
        <position position="1"/>
    </location>
</feature>
<protein>
    <submittedName>
        <fullName evidence="2">1520_t:CDS:1</fullName>
    </submittedName>
</protein>
<dbReference type="Proteomes" id="UP000789739">
    <property type="component" value="Unassembled WGS sequence"/>
</dbReference>
<keyword evidence="3" id="KW-1185">Reference proteome</keyword>
<dbReference type="OrthoDB" id="2447233at2759"/>
<evidence type="ECO:0000313" key="3">
    <source>
        <dbReference type="Proteomes" id="UP000789739"/>
    </source>
</evidence>
<keyword evidence="1" id="KW-0812">Transmembrane</keyword>
<feature type="transmembrane region" description="Helical" evidence="1">
    <location>
        <begin position="235"/>
        <end position="252"/>
    </location>
</feature>
<accession>A0A9N9CEP6</accession>
<evidence type="ECO:0000313" key="2">
    <source>
        <dbReference type="EMBL" id="CAG8598711.1"/>
    </source>
</evidence>
<gene>
    <name evidence="2" type="ORF">PBRASI_LOCUS7520</name>
</gene>
<comment type="caution">
    <text evidence="2">The sequence shown here is derived from an EMBL/GenBank/DDBJ whole genome shotgun (WGS) entry which is preliminary data.</text>
</comment>